<accession>A0A316DL99</accession>
<evidence type="ECO:0000313" key="3">
    <source>
        <dbReference type="Proteomes" id="UP000245489"/>
    </source>
</evidence>
<dbReference type="EMBL" id="QGGO01000028">
    <property type="protein sequence ID" value="PWK18904.1"/>
    <property type="molecule type" value="Genomic_DNA"/>
</dbReference>
<dbReference type="PANTHER" id="PTHR12993:SF11">
    <property type="entry name" value="N-ACETYLGLUCOSAMINYL-PHOSPHATIDYLINOSITOL DE-N-ACETYLASE"/>
    <property type="match status" value="1"/>
</dbReference>
<dbReference type="OrthoDB" id="9759749at2"/>
<dbReference type="GO" id="GO:0016811">
    <property type="term" value="F:hydrolase activity, acting on carbon-nitrogen (but not peptide) bonds, in linear amides"/>
    <property type="evidence" value="ECO:0007669"/>
    <property type="project" value="TreeGrafter"/>
</dbReference>
<protein>
    <submittedName>
        <fullName evidence="2">LmbE family N-acetylglucosaminyl deacetylase</fullName>
    </submittedName>
</protein>
<dbReference type="SUPFAM" id="SSF52317">
    <property type="entry name" value="Class I glutamine amidotransferase-like"/>
    <property type="match status" value="1"/>
</dbReference>
<proteinExistence type="predicted"/>
<dbReference type="InterPro" id="IPR029062">
    <property type="entry name" value="Class_I_gatase-like"/>
</dbReference>
<feature type="signal peptide" evidence="1">
    <location>
        <begin position="1"/>
        <end position="19"/>
    </location>
</feature>
<comment type="caution">
    <text evidence="2">The sequence shown here is derived from an EMBL/GenBank/DDBJ whole genome shotgun (WGS) entry which is preliminary data.</text>
</comment>
<keyword evidence="3" id="KW-1185">Reference proteome</keyword>
<dbReference type="InterPro" id="IPR003737">
    <property type="entry name" value="GlcNAc_PI_deacetylase-related"/>
</dbReference>
<dbReference type="Gene3D" id="3.40.50.10320">
    <property type="entry name" value="LmbE-like"/>
    <property type="match status" value="1"/>
</dbReference>
<dbReference type="InterPro" id="IPR024078">
    <property type="entry name" value="LmbE-like_dom_sf"/>
</dbReference>
<name>A0A316DL99_9BACT</name>
<reference evidence="2 3" key="1">
    <citation type="submission" date="2018-05" db="EMBL/GenBank/DDBJ databases">
        <title>Genomic Encyclopedia of Archaeal and Bacterial Type Strains, Phase II (KMG-II): from individual species to whole genera.</title>
        <authorList>
            <person name="Goeker M."/>
        </authorList>
    </citation>
    <scope>NUCLEOTIDE SEQUENCE [LARGE SCALE GENOMIC DNA]</scope>
    <source>
        <strain evidence="2 3">DSM 22214</strain>
    </source>
</reference>
<keyword evidence="1" id="KW-0732">Signal</keyword>
<dbReference type="Pfam" id="PF02585">
    <property type="entry name" value="PIG-L"/>
    <property type="match status" value="1"/>
</dbReference>
<dbReference type="Proteomes" id="UP000245489">
    <property type="component" value="Unassembled WGS sequence"/>
</dbReference>
<dbReference type="RefSeq" id="WP_109744699.1">
    <property type="nucleotide sequence ID" value="NZ_QGGO01000028.1"/>
</dbReference>
<evidence type="ECO:0000313" key="2">
    <source>
        <dbReference type="EMBL" id="PWK18904.1"/>
    </source>
</evidence>
<evidence type="ECO:0000256" key="1">
    <source>
        <dbReference type="SAM" id="SignalP"/>
    </source>
</evidence>
<gene>
    <name evidence="2" type="ORF">LV89_04039</name>
</gene>
<dbReference type="AlphaFoldDB" id="A0A316DL99"/>
<feature type="chain" id="PRO_5016363280" evidence="1">
    <location>
        <begin position="20"/>
        <end position="832"/>
    </location>
</feature>
<sequence>MLKSKLRFILLLLTTQCFLQTTFSQAIKPMPTGEILLNLKKLNVVGTALYMAAHPDDENTIMLSWLAKERKVRTAYLSVTRGDGGQNLVGSELSDLLGLIRTQELLAARSIDGPEQYFTRANDFGFSKNTEETMQIWGKDAVMADVVWRIRNLRPDVIICRFPPDARAGHGNHSASAVLAEEAFKLSGDPTKFPEQLKYVKPWQAKRVVWNTFNFGTVAQTQKPTEKEWIQVDIGAYNPLLGKSYNEIAAESRSQHKSQGFGVPRGRGARPEYLVHKFGEKADKDLFDGVDITWNRVKGGSAIETLVNDAIKNFNPENPSTIVPTLVKAYQLVNNLEDEYWKNQKKKELESLIIACSGLYFEANPNEYSAASGEKISIATTVIKRSDLPVTLSEIKLIGLAKDTTMKLELGNNELLRFTFASEIAKNQPNTQPYWLAEKKMGKGMYRVDNQELIGIPEKPADLQAEFTFTIDNQNFTFSSPVIFKYTDEVRGELYRTFEIRPEVAVNIADKVYVFADNQPKDVELTLKAAKAGVSGSVSLSLPTGWKSNPANIDFNLANKYQEQKVIFKVTPSVKDSEGEIKAIVKTANGTFDRGIRTVAYDHIPPQTLFPLAESKAVKLDIKTKGKSIGYIAGAGDEVPAALRQIGYSVTNLTEKEFNEDLSKFDAIVVGVRAYNTEERLKFYQKKLMEYVEKGGNMVVQYQVNNQLQKIDGGMGPYPFKISRDRVTVEEAEIRFLKPESPLLNMPNKITNKDFEGWVQERGLYFANEWDPKFETILSSNDPNEKPLDGGLLYTKYGKGNYIFTGYAFFRQLPAGVSGAYRLFANLISAGK</sequence>
<dbReference type="PANTHER" id="PTHR12993">
    <property type="entry name" value="N-ACETYLGLUCOSAMINYL-PHOSPHATIDYLINOSITOL DE-N-ACETYLASE-RELATED"/>
    <property type="match status" value="1"/>
</dbReference>
<dbReference type="SUPFAM" id="SSF102588">
    <property type="entry name" value="LmbE-like"/>
    <property type="match status" value="1"/>
</dbReference>
<organism evidence="2 3">
    <name type="scientific">Arcicella aurantiaca</name>
    <dbReference type="NCBI Taxonomy" id="591202"/>
    <lineage>
        <taxon>Bacteria</taxon>
        <taxon>Pseudomonadati</taxon>
        <taxon>Bacteroidota</taxon>
        <taxon>Cytophagia</taxon>
        <taxon>Cytophagales</taxon>
        <taxon>Flectobacillaceae</taxon>
        <taxon>Arcicella</taxon>
    </lineage>
</organism>